<dbReference type="EMBL" id="CP086654">
    <property type="protein sequence ID" value="UEX90404.1"/>
    <property type="molecule type" value="Genomic_DNA"/>
</dbReference>
<dbReference type="RefSeq" id="WP_229292900.1">
    <property type="nucleotide sequence ID" value="NZ_CP086654.1"/>
</dbReference>
<gene>
    <name evidence="2" type="ORF">LN051_01660</name>
</gene>
<dbReference type="PANTHER" id="PTHR38663:SF1">
    <property type="entry name" value="L-ORNITHINE N(5)-MONOOXYGENASE"/>
    <property type="match status" value="1"/>
</dbReference>
<name>A0ABY3PDP2_9STAP</name>
<feature type="domain" description="FAD-dependent urate hydroxylase HpyO/Asp monooxygenase CreE-like FAD/NAD(P)-binding" evidence="1">
    <location>
        <begin position="6"/>
        <end position="148"/>
    </location>
</feature>
<dbReference type="Proteomes" id="UP001197626">
    <property type="component" value="Chromosome"/>
</dbReference>
<reference evidence="2 3" key="1">
    <citation type="journal article" date="2022" name="Pathogens">
        <title>Staphylococcus ratti sp. nov. Isolated from a Lab Rat.</title>
        <authorList>
            <person name="Kovarovic V."/>
            <person name="Sedlacek I."/>
            <person name="Petras P."/>
            <person name="Kralova S."/>
            <person name="Maslanova I."/>
            <person name="Svec P."/>
            <person name="Neumann-Schaal M."/>
            <person name="Botka T."/>
            <person name="Gelbicova T."/>
            <person name="Stankova E."/>
            <person name="Doskar J."/>
            <person name="Pantucek R."/>
        </authorList>
    </citation>
    <scope>NUCLEOTIDE SEQUENCE [LARGE SCALE GENOMIC DNA]</scope>
    <source>
        <strain evidence="2 3">CCM 9025</strain>
    </source>
</reference>
<dbReference type="InterPro" id="IPR038732">
    <property type="entry name" value="HpyO/CreE_NAD-binding"/>
</dbReference>
<keyword evidence="3" id="KW-1185">Reference proteome</keyword>
<dbReference type="InterPro" id="IPR036188">
    <property type="entry name" value="FAD/NAD-bd_sf"/>
</dbReference>
<dbReference type="SUPFAM" id="SSF51905">
    <property type="entry name" value="FAD/NAD(P)-binding domain"/>
    <property type="match status" value="2"/>
</dbReference>
<sequence length="383" mass="44451">MSKWMIIGGGVQATTIAIHLRALGLSQKNLYIIDPNEKLMAQFENQTQRIGMEYLRSPIVHHCHPGPFDLKKFARVEHYAQPFKGQHRRPRLDMFFDHTRYWIAQYNLEASHIQQKAIDIKKEGNQWDVRLGNGQWLHTQHVILAMGTHHHPKIPEIFEGRADVMHIHDTTMTPNYEASHVVGSGISSGHLTLKLLTEQLEKQIHLWMKKDFEIFDFDADPAWLGPKNMRGFQQEQDLFKRITINQKERHKGSMPKDMVMALKHYQQEGRLVIHHAPIISCEDHYIVTEKERIYYDSILLATGFKYDVMQQPLMQRLCAMPQARCVDDFPQTTTELEWLPNLYVAGMMADLELGPFARNIMGGRQAALRIGDTYQNKVKHLAS</sequence>
<evidence type="ECO:0000313" key="3">
    <source>
        <dbReference type="Proteomes" id="UP001197626"/>
    </source>
</evidence>
<evidence type="ECO:0000313" key="2">
    <source>
        <dbReference type="EMBL" id="UEX90404.1"/>
    </source>
</evidence>
<dbReference type="Gene3D" id="3.50.50.60">
    <property type="entry name" value="FAD/NAD(P)-binding domain"/>
    <property type="match status" value="1"/>
</dbReference>
<evidence type="ECO:0000259" key="1">
    <source>
        <dbReference type="Pfam" id="PF13454"/>
    </source>
</evidence>
<proteinExistence type="predicted"/>
<protein>
    <submittedName>
        <fullName evidence="2">FAD/NAD(P)-binding protein</fullName>
    </submittedName>
</protein>
<dbReference type="PANTHER" id="PTHR38663">
    <property type="match status" value="1"/>
</dbReference>
<accession>A0ABY3PDP2</accession>
<dbReference type="Pfam" id="PF13454">
    <property type="entry name" value="NAD_binding_9"/>
    <property type="match status" value="1"/>
</dbReference>
<organism evidence="2 3">
    <name type="scientific">Staphylococcus ratti</name>
    <dbReference type="NCBI Taxonomy" id="2892440"/>
    <lineage>
        <taxon>Bacteria</taxon>
        <taxon>Bacillati</taxon>
        <taxon>Bacillota</taxon>
        <taxon>Bacilli</taxon>
        <taxon>Bacillales</taxon>
        <taxon>Staphylococcaceae</taxon>
        <taxon>Staphylococcus</taxon>
    </lineage>
</organism>